<dbReference type="Gene3D" id="1.10.510.10">
    <property type="entry name" value="Transferase(Phosphotransferase) domain 1"/>
    <property type="match status" value="2"/>
</dbReference>
<dbReference type="SUPFAM" id="SSF56112">
    <property type="entry name" value="Protein kinase-like (PK-like)"/>
    <property type="match status" value="2"/>
</dbReference>
<feature type="domain" description="Protein kinase" evidence="7">
    <location>
        <begin position="453"/>
        <end position="696"/>
    </location>
</feature>
<keyword evidence="3" id="KW-0808">Transferase</keyword>
<feature type="domain" description="NERD" evidence="8">
    <location>
        <begin position="10"/>
        <end position="121"/>
    </location>
</feature>
<keyword evidence="4" id="KW-0547">Nucleotide-binding</keyword>
<keyword evidence="6" id="KW-0067">ATP-binding</keyword>
<evidence type="ECO:0000256" key="1">
    <source>
        <dbReference type="ARBA" id="ARBA00012513"/>
    </source>
</evidence>
<dbReference type="InterPro" id="IPR011528">
    <property type="entry name" value="NERD"/>
</dbReference>
<dbReference type="InterPro" id="IPR011009">
    <property type="entry name" value="Kinase-like_dom_sf"/>
</dbReference>
<comment type="caution">
    <text evidence="9">The sequence shown here is derived from an EMBL/GenBank/DDBJ whole genome shotgun (WGS) entry which is preliminary data.</text>
</comment>
<dbReference type="EMBL" id="JADOUA010000001">
    <property type="protein sequence ID" value="MBG6086066.1"/>
    <property type="molecule type" value="Genomic_DNA"/>
</dbReference>
<dbReference type="PROSITE" id="PS50965">
    <property type="entry name" value="NERD"/>
    <property type="match status" value="1"/>
</dbReference>
<evidence type="ECO:0000259" key="7">
    <source>
        <dbReference type="PROSITE" id="PS50011"/>
    </source>
</evidence>
<dbReference type="Gene3D" id="3.30.200.20">
    <property type="entry name" value="Phosphorylase Kinase, domain 1"/>
    <property type="match status" value="1"/>
</dbReference>
<dbReference type="PANTHER" id="PTHR43289">
    <property type="entry name" value="MITOGEN-ACTIVATED PROTEIN KINASE KINASE KINASE 20-RELATED"/>
    <property type="match status" value="1"/>
</dbReference>
<name>A0A931DEM1_9ACTN</name>
<reference evidence="9" key="1">
    <citation type="submission" date="2020-11" db="EMBL/GenBank/DDBJ databases">
        <title>Sequencing the genomes of 1000 actinobacteria strains.</title>
        <authorList>
            <person name="Klenk H.-P."/>
        </authorList>
    </citation>
    <scope>NUCLEOTIDE SEQUENCE</scope>
    <source>
        <strain evidence="9">DSM 43175</strain>
    </source>
</reference>
<evidence type="ECO:0000313" key="10">
    <source>
        <dbReference type="Proteomes" id="UP000614047"/>
    </source>
</evidence>
<evidence type="ECO:0000259" key="8">
    <source>
        <dbReference type="PROSITE" id="PS50965"/>
    </source>
</evidence>
<proteinExistence type="predicted"/>
<dbReference type="GO" id="GO:0004674">
    <property type="term" value="F:protein serine/threonine kinase activity"/>
    <property type="evidence" value="ECO:0007669"/>
    <property type="project" value="UniProtKB-KW"/>
</dbReference>
<sequence length="911" mass="102048">MADILPGGVPANHAEVKVIELVRRRGPDRWKGAHNVMIALPGIEEREIDLILVTDSSVVLIDTKGGRGRVTPAGPLWRQGLSVYENPAQKIRANARAFKTWLQDQDPRLHRINVDSLVVLAGENARLADPEGQDHRVTIPLADLMTTLQDARRLPRRHAPIDRNYRAWIFEALTKLIGPASGFKQFRDWKTTKKLSETDRLTEFLAFDVANPESGTALLQVHSPPPELSEAQYREHILRIRNGYDELHKIEPHPRIIRFRACFPNPGEAEVVTVMDHHTPYNPGDARPELIADLLEGLAHLHGNGALHRALSPAALVINMDGRGVLTRFDHARTGPPRGARSIDGEALLEAPGDDYLAPECVGRPDRLSPRSDVHAAGVLAFELATGARPADFDEPWGRLADEIGPRRADMVRSMCAPEPAERPTAEQAFQVFSADPEPDYADLPAGFEIDKYEVVARLGEPGAHAVAYHVRDTLDGGDRVLKLLHRDLVHARERVRTEHAILKHISHPAVTRPVHTNLYDGAIPYLVFEYEQGISLAELSVIELEEVRRFGEQLAKGLEALHQKGIHHRDITPQNLLWTGESCTIIDFNLAVQAGEPAAPGIGTPRYLPPDQPVGRELTAAELTDQDVYGLALCLYEAATGDYPWDAETPPPGVAPRRLNTDHDLADILDKALAPDRGDRFQSAADLYEALHYGLRARVRNCRPRLLVIDDHHTSTIKGELEPDYDCHTLKSKQAWDEFLANGGPLEFDGAIVDLHLSPRSLGEGIEIIEYLCRHTDIPIAVITMNTGQRDDEFNAGLRHRHRVVRLEHKHGEDWLDSIQEIARILTAETGTEASRRVLAVLDSAMYWMKLRTGDVAPDDPLLKRRQDFYTEYDEIDMLARQVRTVAEFRDLDRRALRLWREWFQETAAG</sequence>
<dbReference type="PANTHER" id="PTHR43289:SF6">
    <property type="entry name" value="SERINE_THREONINE-PROTEIN KINASE NEKL-3"/>
    <property type="match status" value="1"/>
</dbReference>
<dbReference type="EC" id="2.7.11.1" evidence="1"/>
<evidence type="ECO:0000256" key="4">
    <source>
        <dbReference type="ARBA" id="ARBA00022741"/>
    </source>
</evidence>
<dbReference type="CDD" id="cd14014">
    <property type="entry name" value="STKc_PknB_like"/>
    <property type="match status" value="1"/>
</dbReference>
<dbReference type="InterPro" id="IPR000719">
    <property type="entry name" value="Prot_kinase_dom"/>
</dbReference>
<dbReference type="RefSeq" id="WP_197009118.1">
    <property type="nucleotide sequence ID" value="NZ_BAABES010000017.1"/>
</dbReference>
<dbReference type="AlphaFoldDB" id="A0A931DEM1"/>
<evidence type="ECO:0000313" key="9">
    <source>
        <dbReference type="EMBL" id="MBG6086066.1"/>
    </source>
</evidence>
<feature type="domain" description="Protein kinase" evidence="7">
    <location>
        <begin position="171"/>
        <end position="441"/>
    </location>
</feature>
<dbReference type="Pfam" id="PF00069">
    <property type="entry name" value="Pkinase"/>
    <property type="match status" value="2"/>
</dbReference>
<dbReference type="Pfam" id="PF08378">
    <property type="entry name" value="NERD"/>
    <property type="match status" value="1"/>
</dbReference>
<evidence type="ECO:0000256" key="2">
    <source>
        <dbReference type="ARBA" id="ARBA00022527"/>
    </source>
</evidence>
<dbReference type="SMART" id="SM00220">
    <property type="entry name" value="S_TKc"/>
    <property type="match status" value="1"/>
</dbReference>
<keyword evidence="5 9" id="KW-0418">Kinase</keyword>
<keyword evidence="10" id="KW-1185">Reference proteome</keyword>
<evidence type="ECO:0000256" key="6">
    <source>
        <dbReference type="ARBA" id="ARBA00022840"/>
    </source>
</evidence>
<dbReference type="PROSITE" id="PS50011">
    <property type="entry name" value="PROTEIN_KINASE_DOM"/>
    <property type="match status" value="2"/>
</dbReference>
<dbReference type="Proteomes" id="UP000614047">
    <property type="component" value="Unassembled WGS sequence"/>
</dbReference>
<protein>
    <recommendedName>
        <fullName evidence="1">non-specific serine/threonine protein kinase</fullName>
        <ecNumber evidence="1">2.7.11.1</ecNumber>
    </recommendedName>
</protein>
<organism evidence="9 10">
    <name type="scientific">Actinomadura viridis</name>
    <dbReference type="NCBI Taxonomy" id="58110"/>
    <lineage>
        <taxon>Bacteria</taxon>
        <taxon>Bacillati</taxon>
        <taxon>Actinomycetota</taxon>
        <taxon>Actinomycetes</taxon>
        <taxon>Streptosporangiales</taxon>
        <taxon>Thermomonosporaceae</taxon>
        <taxon>Actinomadura</taxon>
    </lineage>
</organism>
<evidence type="ECO:0000256" key="3">
    <source>
        <dbReference type="ARBA" id="ARBA00022679"/>
    </source>
</evidence>
<dbReference type="GO" id="GO:0005524">
    <property type="term" value="F:ATP binding"/>
    <property type="evidence" value="ECO:0007669"/>
    <property type="project" value="UniProtKB-KW"/>
</dbReference>
<keyword evidence="2 9" id="KW-0723">Serine/threonine-protein kinase</keyword>
<evidence type="ECO:0000256" key="5">
    <source>
        <dbReference type="ARBA" id="ARBA00022777"/>
    </source>
</evidence>
<gene>
    <name evidence="9" type="ORF">IW256_000179</name>
</gene>
<accession>A0A931DEM1</accession>